<sequence length="235" mass="26530">MSAGFFLLTITLGFGQFIESGKIVYERKTNLLKIPNLPPFLKQIAEEKKYNVDEFVLTFNENGSVFVPKAAMTNNPADMLSTKNTVYSNHVTKDRMTMLDMMGNKIFIQDTVNKISWTMTDNTRKLAGYECRMAIYRKNDSTNLYAWYAEELVPSVGPETFSGLPGTILGLATEDGGVVYFAKSVEFTKVEDSAFKYDTGKTKVYTKQGFADEITRQMGNTPMAKGMIAGFFRWY</sequence>
<reference evidence="1" key="1">
    <citation type="submission" date="2020-09" db="EMBL/GenBank/DDBJ databases">
        <title>Taishania pollutisoli gen. nov., sp. nov., Isolated from Tetrabromobisphenol A-Contaminated Soil.</title>
        <authorList>
            <person name="Chen Q."/>
        </authorList>
    </citation>
    <scope>NUCLEOTIDE SEQUENCE</scope>
    <source>
        <strain evidence="1">CZZ-1</strain>
    </source>
</reference>
<protein>
    <submittedName>
        <fullName evidence="1">GLPGLI family protein</fullName>
    </submittedName>
</protein>
<keyword evidence="2" id="KW-1185">Reference proteome</keyword>
<proteinExistence type="predicted"/>
<organism evidence="1 2">
    <name type="scientific">Taishania pollutisoli</name>
    <dbReference type="NCBI Taxonomy" id="2766479"/>
    <lineage>
        <taxon>Bacteria</taxon>
        <taxon>Pseudomonadati</taxon>
        <taxon>Bacteroidota</taxon>
        <taxon>Flavobacteriia</taxon>
        <taxon>Flavobacteriales</taxon>
        <taxon>Crocinitomicaceae</taxon>
        <taxon>Taishania</taxon>
    </lineage>
</organism>
<evidence type="ECO:0000313" key="1">
    <source>
        <dbReference type="EMBL" id="MBC9812028.1"/>
    </source>
</evidence>
<comment type="caution">
    <text evidence="1">The sequence shown here is derived from an EMBL/GenBank/DDBJ whole genome shotgun (WGS) entry which is preliminary data.</text>
</comment>
<evidence type="ECO:0000313" key="2">
    <source>
        <dbReference type="Proteomes" id="UP000652681"/>
    </source>
</evidence>
<dbReference type="InterPro" id="IPR005901">
    <property type="entry name" value="GLPGLI"/>
</dbReference>
<dbReference type="NCBIfam" id="TIGR01200">
    <property type="entry name" value="GLPGLI"/>
    <property type="match status" value="1"/>
</dbReference>
<name>A0A8J6PBB9_9FLAO</name>
<accession>A0A8J6PBB9</accession>
<dbReference type="Proteomes" id="UP000652681">
    <property type="component" value="Unassembled WGS sequence"/>
</dbReference>
<dbReference type="AlphaFoldDB" id="A0A8J6PBB9"/>
<gene>
    <name evidence="1" type="ORF">H9Y05_06000</name>
</gene>
<dbReference type="EMBL" id="JACVEL010000003">
    <property type="protein sequence ID" value="MBC9812028.1"/>
    <property type="molecule type" value="Genomic_DNA"/>
</dbReference>